<dbReference type="Gene3D" id="3.40.50.10320">
    <property type="entry name" value="LmbE-like"/>
    <property type="match status" value="1"/>
</dbReference>
<gene>
    <name evidence="2" type="ORF">FHS29_000358</name>
</gene>
<dbReference type="Proteomes" id="UP000547510">
    <property type="component" value="Unassembled WGS sequence"/>
</dbReference>
<dbReference type="SUPFAM" id="SSF102588">
    <property type="entry name" value="LmbE-like"/>
    <property type="match status" value="1"/>
</dbReference>
<dbReference type="GO" id="GO:0016137">
    <property type="term" value="P:glycoside metabolic process"/>
    <property type="evidence" value="ECO:0007669"/>
    <property type="project" value="UniProtKB-ARBA"/>
</dbReference>
<reference evidence="2 3" key="1">
    <citation type="submission" date="2020-08" db="EMBL/GenBank/DDBJ databases">
        <title>Genomic Encyclopedia of Type Strains, Phase III (KMG-III): the genomes of soil and plant-associated and newly described type strains.</title>
        <authorList>
            <person name="Whitman W."/>
        </authorList>
    </citation>
    <scope>NUCLEOTIDE SEQUENCE [LARGE SCALE GENOMIC DNA]</scope>
    <source>
        <strain evidence="2 3">CECT 8640</strain>
    </source>
</reference>
<dbReference type="InterPro" id="IPR003737">
    <property type="entry name" value="GlcNAc_PI_deacetylase-related"/>
</dbReference>
<keyword evidence="1" id="KW-0862">Zinc</keyword>
<protein>
    <submittedName>
        <fullName evidence="2">LmbE family N-acetylglucosaminyl deacetylase</fullName>
    </submittedName>
</protein>
<dbReference type="RefSeq" id="WP_184687568.1">
    <property type="nucleotide sequence ID" value="NZ_JACHJN010000001.1"/>
</dbReference>
<name>A0A841CC87_9PSEU</name>
<evidence type="ECO:0000313" key="3">
    <source>
        <dbReference type="Proteomes" id="UP000547510"/>
    </source>
</evidence>
<comment type="caution">
    <text evidence="2">The sequence shown here is derived from an EMBL/GenBank/DDBJ whole genome shotgun (WGS) entry which is preliminary data.</text>
</comment>
<dbReference type="EMBL" id="JACHJN010000001">
    <property type="protein sequence ID" value="MBB5953788.1"/>
    <property type="molecule type" value="Genomic_DNA"/>
</dbReference>
<organism evidence="2 3">
    <name type="scientific">Saccharothrix tamanrassetensis</name>
    <dbReference type="NCBI Taxonomy" id="1051531"/>
    <lineage>
        <taxon>Bacteria</taxon>
        <taxon>Bacillati</taxon>
        <taxon>Actinomycetota</taxon>
        <taxon>Actinomycetes</taxon>
        <taxon>Pseudonocardiales</taxon>
        <taxon>Pseudonocardiaceae</taxon>
        <taxon>Saccharothrix</taxon>
    </lineage>
</organism>
<dbReference type="PANTHER" id="PTHR12993">
    <property type="entry name" value="N-ACETYLGLUCOSAMINYL-PHOSPHATIDYLINOSITOL DE-N-ACETYLASE-RELATED"/>
    <property type="match status" value="1"/>
</dbReference>
<dbReference type="AlphaFoldDB" id="A0A841CC87"/>
<dbReference type="PANTHER" id="PTHR12993:SF28">
    <property type="entry name" value="LMBE FAMILY PROTEIN"/>
    <property type="match status" value="1"/>
</dbReference>
<evidence type="ECO:0000256" key="1">
    <source>
        <dbReference type="ARBA" id="ARBA00022833"/>
    </source>
</evidence>
<keyword evidence="3" id="KW-1185">Reference proteome</keyword>
<evidence type="ECO:0000313" key="2">
    <source>
        <dbReference type="EMBL" id="MBB5953788.1"/>
    </source>
</evidence>
<dbReference type="InterPro" id="IPR024078">
    <property type="entry name" value="LmbE-like_dom_sf"/>
</dbReference>
<dbReference type="GO" id="GO:0016811">
    <property type="term" value="F:hydrolase activity, acting on carbon-nitrogen (but not peptide) bonds, in linear amides"/>
    <property type="evidence" value="ECO:0007669"/>
    <property type="project" value="TreeGrafter"/>
</dbReference>
<dbReference type="Pfam" id="PF02585">
    <property type="entry name" value="PIG-L"/>
    <property type="match status" value="1"/>
</dbReference>
<proteinExistence type="predicted"/>
<sequence length="241" mass="25997">MSSPSSDQLQPMPDDWERALVVVAHPDDIEFGAAGAIAAWTAAGKKVSYLLLTRGEAGIDGVEPAEAALVREQEQRTSAAIVGVTDVEFLDYTDGVVEYGLLLRRDITEAVRRHRPDVVVGFNHHEFTISGKWNSPDHRNAGVALIDAVGDAGNRWVFADLGLEPWQVRYVAIAQSPHPTHAVDITDTLEAGIASLEAHASYLSGMNPPITDVRGPMTGFANHVGARFGGRPAIALELFQR</sequence>
<accession>A0A841CC87</accession>